<dbReference type="OrthoDB" id="291766at2759"/>
<dbReference type="Proteomes" id="UP000009168">
    <property type="component" value="Unassembled WGS sequence"/>
</dbReference>
<dbReference type="GeneID" id="24442511"/>
<dbReference type="KEGG" id="tet:TTHERM_001676219"/>
<protein>
    <recommendedName>
        <fullName evidence="3">Kinase domain protein</fullName>
    </recommendedName>
</protein>
<dbReference type="InterPro" id="IPR032675">
    <property type="entry name" value="LRR_dom_sf"/>
</dbReference>
<dbReference type="Gene3D" id="3.80.10.10">
    <property type="entry name" value="Ribonuclease Inhibitor"/>
    <property type="match status" value="1"/>
</dbReference>
<sequence length="120" mass="14122">GTQYLSQSLEKLSDLINLNLIICWNNIGPIGAQNISFCLQKCLKLSNLYLNMSGCDVQFEGVKQIVDSLEKCQKLTTLDLRFSYNYYMDYQLDQIKIKRLDKRILKMKRLVTKYFTYDDE</sequence>
<feature type="non-terminal residue" evidence="1">
    <location>
        <position position="1"/>
    </location>
</feature>
<gene>
    <name evidence="1" type="ORF">TTHERM_001676219</name>
</gene>
<evidence type="ECO:0008006" key="3">
    <source>
        <dbReference type="Google" id="ProtNLM"/>
    </source>
</evidence>
<reference evidence="2" key="1">
    <citation type="journal article" date="2006" name="PLoS Biol.">
        <title>Macronuclear genome sequence of the ciliate Tetrahymena thermophila, a model eukaryote.</title>
        <authorList>
            <person name="Eisen J.A."/>
            <person name="Coyne R.S."/>
            <person name="Wu M."/>
            <person name="Wu D."/>
            <person name="Thiagarajan M."/>
            <person name="Wortman J.R."/>
            <person name="Badger J.H."/>
            <person name="Ren Q."/>
            <person name="Amedeo P."/>
            <person name="Jones K.M."/>
            <person name="Tallon L.J."/>
            <person name="Delcher A.L."/>
            <person name="Salzberg S.L."/>
            <person name="Silva J.C."/>
            <person name="Haas B.J."/>
            <person name="Majoros W.H."/>
            <person name="Farzad M."/>
            <person name="Carlton J.M."/>
            <person name="Smith R.K. Jr."/>
            <person name="Garg J."/>
            <person name="Pearlman R.E."/>
            <person name="Karrer K.M."/>
            <person name="Sun L."/>
            <person name="Manning G."/>
            <person name="Elde N.C."/>
            <person name="Turkewitz A.P."/>
            <person name="Asai D.J."/>
            <person name="Wilkes D.E."/>
            <person name="Wang Y."/>
            <person name="Cai H."/>
            <person name="Collins K."/>
            <person name="Stewart B.A."/>
            <person name="Lee S.R."/>
            <person name="Wilamowska K."/>
            <person name="Weinberg Z."/>
            <person name="Ruzzo W.L."/>
            <person name="Wloga D."/>
            <person name="Gaertig J."/>
            <person name="Frankel J."/>
            <person name="Tsao C.-C."/>
            <person name="Gorovsky M.A."/>
            <person name="Keeling P.J."/>
            <person name="Waller R.F."/>
            <person name="Patron N.J."/>
            <person name="Cherry J.M."/>
            <person name="Stover N.A."/>
            <person name="Krieger C.J."/>
            <person name="del Toro C."/>
            <person name="Ryder H.F."/>
            <person name="Williamson S.C."/>
            <person name="Barbeau R.A."/>
            <person name="Hamilton E.P."/>
            <person name="Orias E."/>
        </authorList>
    </citation>
    <scope>NUCLEOTIDE SEQUENCE [LARGE SCALE GENOMIC DNA]</scope>
    <source>
        <strain evidence="2">SB210</strain>
    </source>
</reference>
<accession>W7XFT7</accession>
<name>W7XFT7_TETTS</name>
<dbReference type="EMBL" id="GG662434">
    <property type="protein sequence ID" value="EWS71689.1"/>
    <property type="molecule type" value="Genomic_DNA"/>
</dbReference>
<dbReference type="RefSeq" id="XP_012655776.1">
    <property type="nucleotide sequence ID" value="XM_012800322.1"/>
</dbReference>
<evidence type="ECO:0000313" key="1">
    <source>
        <dbReference type="EMBL" id="EWS71689.1"/>
    </source>
</evidence>
<evidence type="ECO:0000313" key="2">
    <source>
        <dbReference type="Proteomes" id="UP000009168"/>
    </source>
</evidence>
<organism evidence="1 2">
    <name type="scientific">Tetrahymena thermophila (strain SB210)</name>
    <dbReference type="NCBI Taxonomy" id="312017"/>
    <lineage>
        <taxon>Eukaryota</taxon>
        <taxon>Sar</taxon>
        <taxon>Alveolata</taxon>
        <taxon>Ciliophora</taxon>
        <taxon>Intramacronucleata</taxon>
        <taxon>Oligohymenophorea</taxon>
        <taxon>Hymenostomatida</taxon>
        <taxon>Tetrahymenina</taxon>
        <taxon>Tetrahymenidae</taxon>
        <taxon>Tetrahymena</taxon>
    </lineage>
</organism>
<dbReference type="InParanoid" id="W7XFT7"/>
<dbReference type="AlphaFoldDB" id="W7XFT7"/>
<keyword evidence="2" id="KW-1185">Reference proteome</keyword>
<proteinExistence type="predicted"/>
<dbReference type="SUPFAM" id="SSF52047">
    <property type="entry name" value="RNI-like"/>
    <property type="match status" value="1"/>
</dbReference>